<gene>
    <name evidence="2" type="ordered locus">RB337</name>
</gene>
<dbReference type="EMBL" id="BX294133">
    <property type="protein sequence ID" value="CAD71521.1"/>
    <property type="molecule type" value="Genomic_DNA"/>
</dbReference>
<dbReference type="Proteomes" id="UP000001025">
    <property type="component" value="Chromosome"/>
</dbReference>
<sequence length="97" mass="11091">MLPPRAVRILPGNQELVSFRMDRLNRQLQMRGSAPGGLRHSANKIPLPSSLRPTNSPPLLAVGREPSGFQHRLKFERWLGFRNIQNPFIFLCSIGWF</sequence>
<dbReference type="KEGG" id="rba:RB337"/>
<reference evidence="2 3" key="1">
    <citation type="journal article" date="2003" name="Proc. Natl. Acad. Sci. U.S.A.">
        <title>Complete genome sequence of the marine planctomycete Pirellula sp. strain 1.</title>
        <authorList>
            <person name="Gloeckner F.O."/>
            <person name="Kube M."/>
            <person name="Bauer M."/>
            <person name="Teeling H."/>
            <person name="Lombardot T."/>
            <person name="Ludwig W."/>
            <person name="Gade D."/>
            <person name="Beck A."/>
            <person name="Borzym K."/>
            <person name="Heitmann K."/>
            <person name="Rabus R."/>
            <person name="Schlesner H."/>
            <person name="Amann R."/>
            <person name="Reinhardt R."/>
        </authorList>
    </citation>
    <scope>NUCLEOTIDE SEQUENCE [LARGE SCALE GENOMIC DNA]</scope>
    <source>
        <strain evidence="3">DSM 10527 / NCIMB 13988 / SH1</strain>
    </source>
</reference>
<protein>
    <submittedName>
        <fullName evidence="2">Uncharacterized protein</fullName>
    </submittedName>
</protein>
<accession>Q7UYX0</accession>
<feature type="region of interest" description="Disordered" evidence="1">
    <location>
        <begin position="31"/>
        <end position="57"/>
    </location>
</feature>
<evidence type="ECO:0000256" key="1">
    <source>
        <dbReference type="SAM" id="MobiDB-lite"/>
    </source>
</evidence>
<dbReference type="AlphaFoldDB" id="Q7UYX0"/>
<dbReference type="EnsemblBacteria" id="CAD71521">
    <property type="protein sequence ID" value="CAD71521"/>
    <property type="gene ID" value="RB337"/>
</dbReference>
<organism evidence="2 3">
    <name type="scientific">Rhodopirellula baltica (strain DSM 10527 / NCIMB 13988 / SH1)</name>
    <dbReference type="NCBI Taxonomy" id="243090"/>
    <lineage>
        <taxon>Bacteria</taxon>
        <taxon>Pseudomonadati</taxon>
        <taxon>Planctomycetota</taxon>
        <taxon>Planctomycetia</taxon>
        <taxon>Pirellulales</taxon>
        <taxon>Pirellulaceae</taxon>
        <taxon>Rhodopirellula</taxon>
    </lineage>
</organism>
<evidence type="ECO:0000313" key="2">
    <source>
        <dbReference type="EMBL" id="CAD71521.1"/>
    </source>
</evidence>
<dbReference type="HOGENOM" id="CLU_2344712_0_0_0"/>
<evidence type="ECO:0000313" key="3">
    <source>
        <dbReference type="Proteomes" id="UP000001025"/>
    </source>
</evidence>
<dbReference type="STRING" id="243090.RB337"/>
<dbReference type="InParanoid" id="Q7UYX0"/>
<proteinExistence type="predicted"/>
<keyword evidence="3" id="KW-1185">Reference proteome</keyword>
<name>Q7UYX0_RHOBA</name>